<evidence type="ECO:0000313" key="2">
    <source>
        <dbReference type="EMBL" id="CAB5051065.1"/>
    </source>
</evidence>
<dbReference type="EMBL" id="CAFBQP010000001">
    <property type="protein sequence ID" value="CAB5051065.1"/>
    <property type="molecule type" value="Genomic_DNA"/>
</dbReference>
<name>A0A6J6TSF9_9ZZZZ</name>
<dbReference type="EMBL" id="CAEZYY010000010">
    <property type="protein sequence ID" value="CAB4750492.1"/>
    <property type="molecule type" value="Genomic_DNA"/>
</dbReference>
<dbReference type="PROSITE" id="PS51257">
    <property type="entry name" value="PROKAR_LIPOPROTEIN"/>
    <property type="match status" value="1"/>
</dbReference>
<dbReference type="AlphaFoldDB" id="A0A6J6TSF9"/>
<reference evidence="1" key="1">
    <citation type="submission" date="2020-05" db="EMBL/GenBank/DDBJ databases">
        <authorList>
            <person name="Chiriac C."/>
            <person name="Salcher M."/>
            <person name="Ghai R."/>
            <person name="Kavagutti S V."/>
        </authorList>
    </citation>
    <scope>NUCLEOTIDE SEQUENCE</scope>
</reference>
<evidence type="ECO:0000313" key="1">
    <source>
        <dbReference type="EMBL" id="CAB4750492.1"/>
    </source>
</evidence>
<gene>
    <name evidence="1" type="ORF">UFOPK2806_00985</name>
    <name evidence="2" type="ORF">UFOPK4306_00047</name>
</gene>
<protein>
    <submittedName>
        <fullName evidence="1">Unannotated protein</fullName>
    </submittedName>
</protein>
<sequence length="137" mass="13919">MKLQNVASRVAAVALVLALGAVVSCSAERAGTLPPISVTLQSCEFFGGSGGSVVVTWSGFATKTVSVRVRRASGTLPEGNLLVKELTAESASGTVTVPDTTFGPERFAVYDVLLTSASSSTYRTPQMCTAVGSGGDA</sequence>
<organism evidence="1">
    <name type="scientific">freshwater metagenome</name>
    <dbReference type="NCBI Taxonomy" id="449393"/>
    <lineage>
        <taxon>unclassified sequences</taxon>
        <taxon>metagenomes</taxon>
        <taxon>ecological metagenomes</taxon>
    </lineage>
</organism>
<proteinExistence type="predicted"/>
<accession>A0A6J6TSF9</accession>